<dbReference type="InterPro" id="IPR029150">
    <property type="entry name" value="dCache_3"/>
</dbReference>
<evidence type="ECO:0000313" key="6">
    <source>
        <dbReference type="Proteomes" id="UP001321445"/>
    </source>
</evidence>
<reference evidence="5 6" key="1">
    <citation type="submission" date="2023-03" db="EMBL/GenBank/DDBJ databases">
        <title>Description of Hydrogenimonas sp. ISO32.</title>
        <authorList>
            <person name="Mino S."/>
            <person name="Fukazawa S."/>
            <person name="Sawabe T."/>
        </authorList>
    </citation>
    <scope>NUCLEOTIDE SEQUENCE [LARGE SCALE GENOMIC DNA]</scope>
    <source>
        <strain evidence="5 6">ISO32</strain>
    </source>
</reference>
<dbReference type="PANTHER" id="PTHR45138:SF9">
    <property type="entry name" value="DIGUANYLATE CYCLASE DGCM-RELATED"/>
    <property type="match status" value="1"/>
</dbReference>
<organism evidence="5 6">
    <name type="scientific">Hydrogenimonas cancrithermarum</name>
    <dbReference type="NCBI Taxonomy" id="2993563"/>
    <lineage>
        <taxon>Bacteria</taxon>
        <taxon>Pseudomonadati</taxon>
        <taxon>Campylobacterota</taxon>
        <taxon>Epsilonproteobacteria</taxon>
        <taxon>Campylobacterales</taxon>
        <taxon>Hydrogenimonadaceae</taxon>
        <taxon>Hydrogenimonas</taxon>
    </lineage>
</organism>
<dbReference type="InterPro" id="IPR050469">
    <property type="entry name" value="Diguanylate_Cyclase"/>
</dbReference>
<keyword evidence="3" id="KW-1133">Transmembrane helix</keyword>
<evidence type="ECO:0000256" key="2">
    <source>
        <dbReference type="ARBA" id="ARBA00034247"/>
    </source>
</evidence>
<evidence type="ECO:0000256" key="3">
    <source>
        <dbReference type="SAM" id="Phobius"/>
    </source>
</evidence>
<dbReference type="PROSITE" id="PS50887">
    <property type="entry name" value="GGDEF"/>
    <property type="match status" value="1"/>
</dbReference>
<feature type="transmembrane region" description="Helical" evidence="3">
    <location>
        <begin position="12"/>
        <end position="30"/>
    </location>
</feature>
<dbReference type="CDD" id="cd01949">
    <property type="entry name" value="GGDEF"/>
    <property type="match status" value="1"/>
</dbReference>
<dbReference type="Pfam" id="PF00990">
    <property type="entry name" value="GGDEF"/>
    <property type="match status" value="1"/>
</dbReference>
<sequence>MTLDNKNLWPLTLLKLMMVVLTGIVVYTGIEYYKQRELEGVARRAQENQQRLISLELETFKTTSDIVATLMFDDTTRQLLYDATHGGDEEKIRRTLYRRYAPIYKKLADYKLRHFQFHLPDGRSFLRIHKADVYGDSLLEIRPSIAKIVKTHKPLYGFETGRYLEAYRAIYPLFYRGNYVGSVELSFTFDVMKRMLERIHRGSTQYYLILDFKELKKVVDWKRLHAYRRCFIDPDFVINEKCAQTCRKLKSIGFKTDLSSYREFSKIVQGPDRYFYILSFLPLRMIDGHPGGYYIVIQKDTGAVAGVVSGARIALIALALAVLVAILLIVMLHIYRIKARAAELDALTGAYNRRGCLRRLGNNGKRYALLFVDIDHFKQINDTYGHDVGDEVLKTVARIMATHIRREDVLCRYGGEEFLVFVSNASQDQARMIAEKLRKHIQIHRFDGVENVTVSIGIAIRRRNESIGSLIARADKNLYKAKNEGRNRVSSDEDEGLKKD</sequence>
<feature type="transmembrane region" description="Helical" evidence="3">
    <location>
        <begin position="313"/>
        <end position="335"/>
    </location>
</feature>
<accession>A0ABM8FLA2</accession>
<keyword evidence="6" id="KW-1185">Reference proteome</keyword>
<dbReference type="SUPFAM" id="SSF55073">
    <property type="entry name" value="Nucleotide cyclase"/>
    <property type="match status" value="1"/>
</dbReference>
<dbReference type="InterPro" id="IPR043128">
    <property type="entry name" value="Rev_trsase/Diguanyl_cyclase"/>
</dbReference>
<comment type="catalytic activity">
    <reaction evidence="2">
        <text>2 GTP = 3',3'-c-di-GMP + 2 diphosphate</text>
        <dbReference type="Rhea" id="RHEA:24898"/>
        <dbReference type="ChEBI" id="CHEBI:33019"/>
        <dbReference type="ChEBI" id="CHEBI:37565"/>
        <dbReference type="ChEBI" id="CHEBI:58805"/>
        <dbReference type="EC" id="2.7.7.65"/>
    </reaction>
</comment>
<dbReference type="NCBIfam" id="TIGR00254">
    <property type="entry name" value="GGDEF"/>
    <property type="match status" value="1"/>
</dbReference>
<evidence type="ECO:0000259" key="4">
    <source>
        <dbReference type="PROSITE" id="PS50887"/>
    </source>
</evidence>
<keyword evidence="3" id="KW-0812">Transmembrane</keyword>
<dbReference type="InterPro" id="IPR000160">
    <property type="entry name" value="GGDEF_dom"/>
</dbReference>
<dbReference type="EC" id="2.7.7.65" evidence="1"/>
<dbReference type="RefSeq" id="WP_286336097.1">
    <property type="nucleotide sequence ID" value="NZ_AP027370.1"/>
</dbReference>
<dbReference type="Pfam" id="PF14827">
    <property type="entry name" value="dCache_3"/>
    <property type="match status" value="1"/>
</dbReference>
<gene>
    <name evidence="5" type="ORF">HCR_14370</name>
</gene>
<protein>
    <recommendedName>
        <fullName evidence="1">diguanylate cyclase</fullName>
        <ecNumber evidence="1">2.7.7.65</ecNumber>
    </recommendedName>
</protein>
<dbReference type="EMBL" id="AP027370">
    <property type="protein sequence ID" value="BDY13125.1"/>
    <property type="molecule type" value="Genomic_DNA"/>
</dbReference>
<dbReference type="InterPro" id="IPR029787">
    <property type="entry name" value="Nucleotide_cyclase"/>
</dbReference>
<keyword evidence="3" id="KW-0472">Membrane</keyword>
<proteinExistence type="predicted"/>
<dbReference type="SMART" id="SM00267">
    <property type="entry name" value="GGDEF"/>
    <property type="match status" value="1"/>
</dbReference>
<evidence type="ECO:0000313" key="5">
    <source>
        <dbReference type="EMBL" id="BDY13125.1"/>
    </source>
</evidence>
<evidence type="ECO:0000256" key="1">
    <source>
        <dbReference type="ARBA" id="ARBA00012528"/>
    </source>
</evidence>
<name>A0ABM8FLA2_9BACT</name>
<dbReference type="Gene3D" id="3.30.70.270">
    <property type="match status" value="1"/>
</dbReference>
<dbReference type="PANTHER" id="PTHR45138">
    <property type="entry name" value="REGULATORY COMPONENTS OF SENSORY TRANSDUCTION SYSTEM"/>
    <property type="match status" value="1"/>
</dbReference>
<feature type="domain" description="GGDEF" evidence="4">
    <location>
        <begin position="365"/>
        <end position="494"/>
    </location>
</feature>
<dbReference type="Proteomes" id="UP001321445">
    <property type="component" value="Chromosome"/>
</dbReference>